<feature type="region of interest" description="Disordered" evidence="1">
    <location>
        <begin position="157"/>
        <end position="178"/>
    </location>
</feature>
<comment type="caution">
    <text evidence="2">The sequence shown here is derived from an EMBL/GenBank/DDBJ whole genome shotgun (WGS) entry which is preliminary data.</text>
</comment>
<evidence type="ECO:0000313" key="2">
    <source>
        <dbReference type="EMBL" id="KAJ1611816.1"/>
    </source>
</evidence>
<evidence type="ECO:0000256" key="1">
    <source>
        <dbReference type="SAM" id="MobiDB-lite"/>
    </source>
</evidence>
<reference evidence="2" key="1">
    <citation type="submission" date="2022-10" db="EMBL/GenBank/DDBJ databases">
        <title>Adaptive evolution leads to modifications in subtelomeric GC content in a zoonotic Cryptosporidium species.</title>
        <authorList>
            <person name="Li J."/>
            <person name="Feng Y."/>
            <person name="Xiao L."/>
        </authorList>
    </citation>
    <scope>NUCLEOTIDE SEQUENCE</scope>
    <source>
        <strain evidence="2">25894</strain>
    </source>
</reference>
<proteinExistence type="predicted"/>
<sequence length="659" mass="75216">MEFSSEEFLGAIVPCSTEIVSLIEKHISGCVLWNEVDQAIEINSPEIKKFSEELIKLKIAKSDIIHSIALVLIQKENYDENETNMEKDMQILMLSTSTLYLVNTGHFDIVFWLEITLDICNFFNVHGLVSFTKWICGCYEEFSWAISNPSIPFDQRGIGQGNTERDSKSTPGPDISPSAAAQRQLAQAKFVGLLKVVGRRLIGYHCINEAGILRCFVFSILPTNQAGICRKSFTPRAYSSFNIDKQLESILEASTLTVDSETLSDYDIDKEAGEMSSKGDNSFDLNKSDYQRFLYPSKYVKNVIEAYKKVDRFFQTSSDFLSSIVEHSETLSSSKRKQIDDICKDIETVVSYFEDYTCISITNSQTHARILVSILEGIPSSFESYYFRVNFAYKLSFILCSQLARVSDGSKNGYEYMQNKLIPLLQKCLGTIDKLNNNHSCVTIFINTMIKYELLWQSWKNSNCVDVCIPSEKLASLPEITKTSIDVRAGTKKRKIDQVGNITKFIDDETFNNYMYFICGNSDQNCIENFNSITIKNINLPNFTTERKSLYLDPINLDSYSLKTFNSKVANKLNDYKEKILIDLDPDNGIDESEKSIKDPLIKWRCNRLQQRVDMEKLNKLSETQLSINDIESLVSSPIIQESNNSLDKDEFEFLNIYH</sequence>
<dbReference type="Proteomes" id="UP001071777">
    <property type="component" value="Unassembled WGS sequence"/>
</dbReference>
<protein>
    <submittedName>
        <fullName evidence="2">Uncharacterized protein</fullName>
    </submittedName>
</protein>
<evidence type="ECO:0000313" key="3">
    <source>
        <dbReference type="Proteomes" id="UP001071777"/>
    </source>
</evidence>
<dbReference type="EMBL" id="JAPCXB010000053">
    <property type="protein sequence ID" value="KAJ1611816.1"/>
    <property type="molecule type" value="Genomic_DNA"/>
</dbReference>
<accession>A0ABQ8P846</accession>
<gene>
    <name evidence="2" type="ORF">OJ252_1433</name>
</gene>
<keyword evidence="3" id="KW-1185">Reference proteome</keyword>
<organism evidence="2 3">
    <name type="scientific">Cryptosporidium canis</name>
    <dbReference type="NCBI Taxonomy" id="195482"/>
    <lineage>
        <taxon>Eukaryota</taxon>
        <taxon>Sar</taxon>
        <taxon>Alveolata</taxon>
        <taxon>Apicomplexa</taxon>
        <taxon>Conoidasida</taxon>
        <taxon>Coccidia</taxon>
        <taxon>Eucoccidiorida</taxon>
        <taxon>Eimeriorina</taxon>
        <taxon>Cryptosporidiidae</taxon>
        <taxon>Cryptosporidium</taxon>
    </lineage>
</organism>
<name>A0ABQ8P846_9CRYT</name>